<evidence type="ECO:0000259" key="2">
    <source>
        <dbReference type="Pfam" id="PF13649"/>
    </source>
</evidence>
<name>A0A9P6XB86_RHIOR</name>
<feature type="compositionally biased region" description="Basic residues" evidence="1">
    <location>
        <begin position="16"/>
        <end position="26"/>
    </location>
</feature>
<keyword evidence="4" id="KW-1185">Reference proteome</keyword>
<dbReference type="Proteomes" id="UP000716291">
    <property type="component" value="Unassembled WGS sequence"/>
</dbReference>
<evidence type="ECO:0000313" key="3">
    <source>
        <dbReference type="EMBL" id="KAG1309560.1"/>
    </source>
</evidence>
<comment type="caution">
    <text evidence="3">The sequence shown here is derived from an EMBL/GenBank/DDBJ whole genome shotgun (WGS) entry which is preliminary data.</text>
</comment>
<dbReference type="Gene3D" id="3.40.50.150">
    <property type="entry name" value="Vaccinia Virus protein VP39"/>
    <property type="match status" value="1"/>
</dbReference>
<dbReference type="Pfam" id="PF13649">
    <property type="entry name" value="Methyltransf_25"/>
    <property type="match status" value="1"/>
</dbReference>
<dbReference type="EMBL" id="JAANQT010000621">
    <property type="protein sequence ID" value="KAG1309560.1"/>
    <property type="molecule type" value="Genomic_DNA"/>
</dbReference>
<dbReference type="CDD" id="cd02440">
    <property type="entry name" value="AdoMet_MTases"/>
    <property type="match status" value="1"/>
</dbReference>
<dbReference type="PANTHER" id="PTHR43591">
    <property type="entry name" value="METHYLTRANSFERASE"/>
    <property type="match status" value="1"/>
</dbReference>
<dbReference type="InterPro" id="IPR029063">
    <property type="entry name" value="SAM-dependent_MTases_sf"/>
</dbReference>
<dbReference type="SUPFAM" id="SSF53335">
    <property type="entry name" value="S-adenosyl-L-methionine-dependent methyltransferases"/>
    <property type="match status" value="1"/>
</dbReference>
<feature type="region of interest" description="Disordered" evidence="1">
    <location>
        <begin position="1"/>
        <end position="30"/>
    </location>
</feature>
<dbReference type="PANTHER" id="PTHR43591:SF24">
    <property type="entry name" value="2-METHOXY-6-POLYPRENYL-1,4-BENZOQUINOL METHYLASE, MITOCHONDRIAL"/>
    <property type="match status" value="1"/>
</dbReference>
<sequence>MGNQASKVIEKQKEKNSRKKSNRRKSTVTLGSHASVVVNGTISGNYDWIEDEGTSKSRRQSITEFFVGRNNKKSNNSIQGDFKELDRLQRQHYLLKSAKKANTATQLDDSITIVDSGTGNGIWALEIAAEYTHSKVIALDLKPPTQEHGKPPNLFYKEADITKPWPIESNSVDFVFQRSMGHVIPKEHWHQLISEMYRVLKPGGTIELTESDLWHHNPGPMQRAFDEFFESQCDENGIDYRITETINKKIELVGFKELNHFTLDVPIGEWPEDEELKQFGFINKEIQKAFLRNRKDIYLSKWGMSSDEYDLAVQDMLNEFEEYKGFTRFNCYTAKKSQD</sequence>
<proteinExistence type="predicted"/>
<accession>A0A9P6XB86</accession>
<dbReference type="GO" id="GO:0008168">
    <property type="term" value="F:methyltransferase activity"/>
    <property type="evidence" value="ECO:0007669"/>
    <property type="project" value="TreeGrafter"/>
</dbReference>
<dbReference type="InterPro" id="IPR041698">
    <property type="entry name" value="Methyltransf_25"/>
</dbReference>
<evidence type="ECO:0000313" key="4">
    <source>
        <dbReference type="Proteomes" id="UP000716291"/>
    </source>
</evidence>
<protein>
    <recommendedName>
        <fullName evidence="2">Methyltransferase domain-containing protein</fullName>
    </recommendedName>
</protein>
<dbReference type="OrthoDB" id="2013972at2759"/>
<dbReference type="AlphaFoldDB" id="A0A9P6XB86"/>
<gene>
    <name evidence="3" type="ORF">G6F64_005216</name>
</gene>
<reference evidence="3" key="1">
    <citation type="journal article" date="2020" name="Microb. Genom.">
        <title>Genetic diversity of clinical and environmental Mucorales isolates obtained from an investigation of mucormycosis cases among solid organ transplant recipients.</title>
        <authorList>
            <person name="Nguyen M.H."/>
            <person name="Kaul D."/>
            <person name="Muto C."/>
            <person name="Cheng S.J."/>
            <person name="Richter R.A."/>
            <person name="Bruno V.M."/>
            <person name="Liu G."/>
            <person name="Beyhan S."/>
            <person name="Sundermann A.J."/>
            <person name="Mounaud S."/>
            <person name="Pasculle A.W."/>
            <person name="Nierman W.C."/>
            <person name="Driscoll E."/>
            <person name="Cumbie R."/>
            <person name="Clancy C.J."/>
            <person name="Dupont C.L."/>
        </authorList>
    </citation>
    <scope>NUCLEOTIDE SEQUENCE</scope>
    <source>
        <strain evidence="3">GL11</strain>
    </source>
</reference>
<organism evidence="3 4">
    <name type="scientific">Rhizopus oryzae</name>
    <name type="common">Mucormycosis agent</name>
    <name type="synonym">Rhizopus arrhizus var. delemar</name>
    <dbReference type="NCBI Taxonomy" id="64495"/>
    <lineage>
        <taxon>Eukaryota</taxon>
        <taxon>Fungi</taxon>
        <taxon>Fungi incertae sedis</taxon>
        <taxon>Mucoromycota</taxon>
        <taxon>Mucoromycotina</taxon>
        <taxon>Mucoromycetes</taxon>
        <taxon>Mucorales</taxon>
        <taxon>Mucorineae</taxon>
        <taxon>Rhizopodaceae</taxon>
        <taxon>Rhizopus</taxon>
    </lineage>
</organism>
<feature type="domain" description="Methyltransferase" evidence="2">
    <location>
        <begin position="113"/>
        <end position="204"/>
    </location>
</feature>
<evidence type="ECO:0000256" key="1">
    <source>
        <dbReference type="SAM" id="MobiDB-lite"/>
    </source>
</evidence>